<reference evidence="7 8" key="1">
    <citation type="journal article" date="2014" name="PLoS ONE">
        <title>Reduction of Hydrogen Peroxide Accumulation and Toxicity by a Catalase from Mycoplasma iowae.</title>
        <authorList>
            <person name="Pritchard R.E."/>
            <person name="Prassinos A.J."/>
            <person name="Osborne J.D."/>
            <person name="Raviv Z."/>
            <person name="Balish M.F."/>
        </authorList>
    </citation>
    <scope>NUCLEOTIDE SEQUENCE [LARGE SCALE GENOMIC DNA]</scope>
    <source>
        <strain evidence="7 8">DK-CPA</strain>
    </source>
</reference>
<comment type="caution">
    <text evidence="7">The sequence shown here is derived from an EMBL/GenBank/DDBJ whole genome shotgun (WGS) entry which is preliminary data.</text>
</comment>
<evidence type="ECO:0000313" key="7">
    <source>
        <dbReference type="EMBL" id="KFB07368.1"/>
    </source>
</evidence>
<gene>
    <name evidence="4 7" type="primary">infA</name>
    <name evidence="7" type="ORF">P271_201</name>
</gene>
<dbReference type="GeneID" id="96866294"/>
<dbReference type="PANTHER" id="PTHR33370">
    <property type="entry name" value="TRANSLATION INITIATION FACTOR IF-1, CHLOROPLASTIC"/>
    <property type="match status" value="1"/>
</dbReference>
<organism evidence="7 8">
    <name type="scientific">Malacoplasma iowae DK-CPA</name>
    <dbReference type="NCBI Taxonomy" id="1394179"/>
    <lineage>
        <taxon>Bacteria</taxon>
        <taxon>Bacillati</taxon>
        <taxon>Mycoplasmatota</taxon>
        <taxon>Mycoplasmoidales</taxon>
        <taxon>Mycoplasmoidaceae</taxon>
        <taxon>Malacoplasma</taxon>
    </lineage>
</organism>
<dbReference type="GO" id="GO:0003743">
    <property type="term" value="F:translation initiation factor activity"/>
    <property type="evidence" value="ECO:0007669"/>
    <property type="project" value="UniProtKB-UniRule"/>
</dbReference>
<dbReference type="CDD" id="cd04451">
    <property type="entry name" value="S1_IF1"/>
    <property type="match status" value="1"/>
</dbReference>
<dbReference type="Gene3D" id="2.40.50.140">
    <property type="entry name" value="Nucleic acid-binding proteins"/>
    <property type="match status" value="1"/>
</dbReference>
<dbReference type="Pfam" id="PF01176">
    <property type="entry name" value="eIF-1a"/>
    <property type="match status" value="1"/>
</dbReference>
<dbReference type="InterPro" id="IPR004368">
    <property type="entry name" value="TIF_IF1"/>
</dbReference>
<dbReference type="PANTHER" id="PTHR33370:SF1">
    <property type="entry name" value="TRANSLATION INITIATION FACTOR IF-1, CHLOROPLASTIC"/>
    <property type="match status" value="1"/>
</dbReference>
<dbReference type="SMART" id="SM00316">
    <property type="entry name" value="S1"/>
    <property type="match status" value="1"/>
</dbReference>
<comment type="subunit">
    <text evidence="4">Component of the 30S ribosomal translation pre-initiation complex which assembles on the 30S ribosome in the order IF-2 and IF-3, IF-1 and N-formylmethionyl-tRNA(fMet); mRNA recruitment can occur at any time during PIC assembly.</text>
</comment>
<dbReference type="InterPro" id="IPR006196">
    <property type="entry name" value="RNA-binding_domain_S1_IF1"/>
</dbReference>
<evidence type="ECO:0000256" key="2">
    <source>
        <dbReference type="ARBA" id="ARBA00022540"/>
    </source>
</evidence>
<keyword evidence="4" id="KW-0699">rRNA-binding</keyword>
<proteinExistence type="inferred from homology"/>
<evidence type="ECO:0000256" key="3">
    <source>
        <dbReference type="ARBA" id="ARBA00022917"/>
    </source>
</evidence>
<keyword evidence="3 4" id="KW-0648">Protein biosynthesis</keyword>
<dbReference type="GO" id="GO:0019843">
    <property type="term" value="F:rRNA binding"/>
    <property type="evidence" value="ECO:0007669"/>
    <property type="project" value="UniProtKB-UniRule"/>
</dbReference>
<dbReference type="PROSITE" id="PS50832">
    <property type="entry name" value="S1_IF1_TYPE"/>
    <property type="match status" value="1"/>
</dbReference>
<evidence type="ECO:0000256" key="1">
    <source>
        <dbReference type="ARBA" id="ARBA00010939"/>
    </source>
</evidence>
<keyword evidence="4" id="KW-0694">RNA-binding</keyword>
<keyword evidence="8" id="KW-1185">Reference proteome</keyword>
<comment type="similarity">
    <text evidence="1 4">Belongs to the IF-1 family.</text>
</comment>
<evidence type="ECO:0000313" key="8">
    <source>
        <dbReference type="Proteomes" id="UP000028523"/>
    </source>
</evidence>
<keyword evidence="4" id="KW-0963">Cytoplasm</keyword>
<dbReference type="InterPro" id="IPR012340">
    <property type="entry name" value="NA-bd_OB-fold"/>
</dbReference>
<dbReference type="RefSeq" id="WP_004024682.1">
    <property type="nucleotide sequence ID" value="NZ_AWQU01000085.1"/>
</dbReference>
<dbReference type="GO" id="GO:0043022">
    <property type="term" value="F:ribosome binding"/>
    <property type="evidence" value="ECO:0007669"/>
    <property type="project" value="UniProtKB-UniRule"/>
</dbReference>
<name>A0A084U332_MALIO</name>
<dbReference type="GO" id="GO:0005829">
    <property type="term" value="C:cytosol"/>
    <property type="evidence" value="ECO:0007669"/>
    <property type="project" value="TreeGrafter"/>
</dbReference>
<dbReference type="NCBIfam" id="TIGR00008">
    <property type="entry name" value="infA"/>
    <property type="match status" value="1"/>
</dbReference>
<dbReference type="SUPFAM" id="SSF50249">
    <property type="entry name" value="Nucleic acid-binding proteins"/>
    <property type="match status" value="1"/>
</dbReference>
<evidence type="ECO:0000256" key="4">
    <source>
        <dbReference type="HAMAP-Rule" id="MF_00075"/>
    </source>
</evidence>
<dbReference type="FunFam" id="2.40.50.140:FF:000002">
    <property type="entry name" value="Translation initiation factor IF-1"/>
    <property type="match status" value="1"/>
</dbReference>
<dbReference type="InterPro" id="IPR003029">
    <property type="entry name" value="S1_domain"/>
</dbReference>
<feature type="domain" description="S1-like" evidence="6">
    <location>
        <begin position="1"/>
        <end position="72"/>
    </location>
</feature>
<comment type="subcellular location">
    <subcellularLocation>
        <location evidence="4">Cytoplasm</location>
    </subcellularLocation>
</comment>
<dbReference type="EMBL" id="AWQU01000085">
    <property type="protein sequence ID" value="KFB07368.1"/>
    <property type="molecule type" value="Genomic_DNA"/>
</dbReference>
<dbReference type="HAMAP" id="MF_00075">
    <property type="entry name" value="IF_1"/>
    <property type="match status" value="1"/>
</dbReference>
<comment type="function">
    <text evidence="4">One of the essential components for the initiation of protein synthesis. Stabilizes the binding of IF-2 and IF-3 on the 30S subunit to which N-formylmethionyl-tRNA(fMet) subsequently binds. Helps modulate mRNA selection, yielding the 30S pre-initiation complex (PIC). Upon addition of the 50S ribosomal subunit IF-1, IF-2 and IF-3 are released leaving the mature 70S translation initiation complex.</text>
</comment>
<dbReference type="AlphaFoldDB" id="A0A084U332"/>
<evidence type="ECO:0000259" key="6">
    <source>
        <dbReference type="PROSITE" id="PS50832"/>
    </source>
</evidence>
<protein>
    <recommendedName>
        <fullName evidence="4 5">Translation initiation factor IF-1</fullName>
    </recommendedName>
</protein>
<accession>A0A084U332</accession>
<dbReference type="Proteomes" id="UP000028523">
    <property type="component" value="Unassembled WGS sequence"/>
</dbReference>
<sequence>MSKEDKIKLKGVVTETLQGGQFKVKLENNVEIMANVSGKIRVYKIQILKGDTVEVELSPYDLTRGRIVYRIS</sequence>
<evidence type="ECO:0000256" key="5">
    <source>
        <dbReference type="NCBIfam" id="TIGR00008"/>
    </source>
</evidence>
<keyword evidence="2 4" id="KW-0396">Initiation factor</keyword>